<organism evidence="4">
    <name type="scientific">Cyprinus carpio</name>
    <name type="common">Common carp</name>
    <dbReference type="NCBI Taxonomy" id="7962"/>
    <lineage>
        <taxon>Eukaryota</taxon>
        <taxon>Metazoa</taxon>
        <taxon>Chordata</taxon>
        <taxon>Craniata</taxon>
        <taxon>Vertebrata</taxon>
        <taxon>Euteleostomi</taxon>
        <taxon>Actinopterygii</taxon>
        <taxon>Neopterygii</taxon>
        <taxon>Teleostei</taxon>
        <taxon>Ostariophysi</taxon>
        <taxon>Cypriniformes</taxon>
        <taxon>Cyprinidae</taxon>
        <taxon>Cyprininae</taxon>
        <taxon>Cyprinus</taxon>
    </lineage>
</organism>
<dbReference type="AlphaFoldDB" id="A0A9Q9VNS2"/>
<dbReference type="PROSITE" id="PS51257">
    <property type="entry name" value="PROKAR_LIPOPROTEIN"/>
    <property type="match status" value="1"/>
</dbReference>
<evidence type="ECO:0000259" key="3">
    <source>
        <dbReference type="PROSITE" id="PS51390"/>
    </source>
</evidence>
<dbReference type="GeneID" id="122135027"/>
<dbReference type="KEGG" id="ccar:122135027"/>
<keyword evidence="2" id="KW-0732">Signal</keyword>
<dbReference type="PRINTS" id="PR00003">
    <property type="entry name" value="4DISULPHCORE"/>
</dbReference>
<gene>
    <name evidence="4" type="primary">LOC122135027</name>
</gene>
<dbReference type="InterPro" id="IPR036645">
    <property type="entry name" value="Elafin-like_sf"/>
</dbReference>
<evidence type="ECO:0000256" key="1">
    <source>
        <dbReference type="SAM" id="MobiDB-lite"/>
    </source>
</evidence>
<dbReference type="GO" id="GO:0004867">
    <property type="term" value="F:serine-type endopeptidase inhibitor activity"/>
    <property type="evidence" value="ECO:0007669"/>
    <property type="project" value="TreeGrafter"/>
</dbReference>
<evidence type="ECO:0000313" key="4">
    <source>
        <dbReference type="RefSeq" id="XP_042568408.1"/>
    </source>
</evidence>
<feature type="chain" id="PRO_5040393153" evidence="2">
    <location>
        <begin position="26"/>
        <end position="142"/>
    </location>
</feature>
<dbReference type="InterPro" id="IPR050514">
    <property type="entry name" value="WAP_four-disulfide_core"/>
</dbReference>
<dbReference type="GO" id="GO:0019731">
    <property type="term" value="P:antibacterial humoral response"/>
    <property type="evidence" value="ECO:0007669"/>
    <property type="project" value="TreeGrafter"/>
</dbReference>
<dbReference type="PROSITE" id="PS51390">
    <property type="entry name" value="WAP"/>
    <property type="match status" value="2"/>
</dbReference>
<dbReference type="InterPro" id="IPR008197">
    <property type="entry name" value="WAP_dom"/>
</dbReference>
<feature type="compositionally biased region" description="Gly residues" evidence="1">
    <location>
        <begin position="123"/>
        <end position="142"/>
    </location>
</feature>
<proteinExistence type="predicted"/>
<feature type="domain" description="WAP" evidence="3">
    <location>
        <begin position="77"/>
        <end position="121"/>
    </location>
</feature>
<dbReference type="SMART" id="SM00217">
    <property type="entry name" value="WAP"/>
    <property type="match status" value="2"/>
</dbReference>
<protein>
    <submittedName>
        <fullName evidence="4">Waprin-Rha1-like</fullName>
    </submittedName>
</protein>
<feature type="domain" description="WAP" evidence="3">
    <location>
        <begin position="30"/>
        <end position="76"/>
    </location>
</feature>
<evidence type="ECO:0000256" key="2">
    <source>
        <dbReference type="SAM" id="SignalP"/>
    </source>
</evidence>
<sequence>MTARVYCSLIAVLSCLSGYLSITHATQGGNTAKPGECPPQTSGRRLCTTSCNSDSNCPTNEKCCSNGCGHYCTPPYTVKPGQCPKLNKIPAGAESCFHDGQCPATQKCCPTTSGHACSEPHGRGSGLESGEGRGSGQGSRPS</sequence>
<dbReference type="OrthoDB" id="4473401at2759"/>
<feature type="signal peptide" evidence="2">
    <location>
        <begin position="1"/>
        <end position="25"/>
    </location>
</feature>
<dbReference type="Gene3D" id="4.10.75.10">
    <property type="entry name" value="Elafin-like"/>
    <property type="match status" value="2"/>
</dbReference>
<name>A0A9Q9VNS2_CYPCA</name>
<dbReference type="GO" id="GO:0005615">
    <property type="term" value="C:extracellular space"/>
    <property type="evidence" value="ECO:0007669"/>
    <property type="project" value="TreeGrafter"/>
</dbReference>
<dbReference type="Pfam" id="PF00095">
    <property type="entry name" value="WAP"/>
    <property type="match status" value="2"/>
</dbReference>
<dbReference type="GO" id="GO:0045087">
    <property type="term" value="P:innate immune response"/>
    <property type="evidence" value="ECO:0007669"/>
    <property type="project" value="TreeGrafter"/>
</dbReference>
<dbReference type="Proteomes" id="UP001155660">
    <property type="component" value="Chromosome A22"/>
</dbReference>
<dbReference type="RefSeq" id="XP_042568408.1">
    <property type="nucleotide sequence ID" value="XM_042712474.1"/>
</dbReference>
<accession>A0A9Q9VNS2</accession>
<dbReference type="PANTHER" id="PTHR19441">
    <property type="entry name" value="WHEY ACDIC PROTEIN WAP"/>
    <property type="match status" value="1"/>
</dbReference>
<feature type="region of interest" description="Disordered" evidence="1">
    <location>
        <begin position="118"/>
        <end position="142"/>
    </location>
</feature>
<dbReference type="PANTHER" id="PTHR19441:SF95">
    <property type="entry name" value="PERLWAPIN ISOFORM X1"/>
    <property type="match status" value="1"/>
</dbReference>
<reference evidence="4" key="1">
    <citation type="submission" date="2025-08" db="UniProtKB">
        <authorList>
            <consortium name="RefSeq"/>
        </authorList>
    </citation>
    <scope>IDENTIFICATION</scope>
    <source>
        <tissue evidence="4">Muscle</tissue>
    </source>
</reference>